<feature type="transmembrane region" description="Helical" evidence="2">
    <location>
        <begin position="177"/>
        <end position="198"/>
    </location>
</feature>
<feature type="compositionally biased region" description="Polar residues" evidence="1">
    <location>
        <begin position="222"/>
        <end position="239"/>
    </location>
</feature>
<keyword evidence="2" id="KW-0812">Transmembrane</keyword>
<dbReference type="OrthoDB" id="7374210at2"/>
<accession>A0A255XTJ9</accession>
<dbReference type="InterPro" id="IPR050697">
    <property type="entry name" value="Adenylyl/Guanylyl_Cyclase_3/4"/>
</dbReference>
<dbReference type="CDD" id="cd07302">
    <property type="entry name" value="CHD"/>
    <property type="match status" value="1"/>
</dbReference>
<evidence type="ECO:0000313" key="4">
    <source>
        <dbReference type="EMBL" id="OYQ19755.1"/>
    </source>
</evidence>
<evidence type="ECO:0000256" key="2">
    <source>
        <dbReference type="SAM" id="Phobius"/>
    </source>
</evidence>
<protein>
    <recommendedName>
        <fullName evidence="3">Guanylate cyclase domain-containing protein</fullName>
    </recommendedName>
</protein>
<evidence type="ECO:0000259" key="3">
    <source>
        <dbReference type="PROSITE" id="PS50125"/>
    </source>
</evidence>
<name>A0A255XTJ9_9PROT</name>
<keyword evidence="2" id="KW-1133">Transmembrane helix</keyword>
<dbReference type="RefSeq" id="WP_094408174.1">
    <property type="nucleotide sequence ID" value="NZ_BMJZ01000006.1"/>
</dbReference>
<dbReference type="PANTHER" id="PTHR43081:SF19">
    <property type="entry name" value="PH-SENSITIVE ADENYLATE CYCLASE RV1264"/>
    <property type="match status" value="1"/>
</dbReference>
<dbReference type="EMBL" id="NOXS01000030">
    <property type="protein sequence ID" value="OYQ19755.1"/>
    <property type="molecule type" value="Genomic_DNA"/>
</dbReference>
<dbReference type="GO" id="GO:0006171">
    <property type="term" value="P:cAMP biosynthetic process"/>
    <property type="evidence" value="ECO:0007669"/>
    <property type="project" value="TreeGrafter"/>
</dbReference>
<dbReference type="Pfam" id="PF00211">
    <property type="entry name" value="Guanylate_cyc"/>
    <property type="match status" value="1"/>
</dbReference>
<feature type="transmembrane region" description="Helical" evidence="2">
    <location>
        <begin position="142"/>
        <end position="165"/>
    </location>
</feature>
<keyword evidence="2" id="KW-0472">Membrane</keyword>
<feature type="region of interest" description="Disordered" evidence="1">
    <location>
        <begin position="111"/>
        <end position="135"/>
    </location>
</feature>
<gene>
    <name evidence="4" type="ORF">CHR90_06435</name>
</gene>
<reference evidence="4 5" key="1">
    <citation type="submission" date="2017-07" db="EMBL/GenBank/DDBJ databases">
        <title>Elstera cyanobacteriorum sp. nov., a novel bacterium isolated from cyanobacterial aggregates in a eutrophic lake.</title>
        <authorList>
            <person name="Cai H."/>
        </authorList>
    </citation>
    <scope>NUCLEOTIDE SEQUENCE [LARGE SCALE GENOMIC DNA]</scope>
    <source>
        <strain evidence="4 5">TH019</strain>
    </source>
</reference>
<feature type="domain" description="Guanylate cyclase" evidence="3">
    <location>
        <begin position="458"/>
        <end position="572"/>
    </location>
</feature>
<keyword evidence="5" id="KW-1185">Reference proteome</keyword>
<feature type="region of interest" description="Disordered" evidence="1">
    <location>
        <begin position="203"/>
        <end position="256"/>
    </location>
</feature>
<dbReference type="Gene3D" id="3.30.70.1230">
    <property type="entry name" value="Nucleotide cyclase"/>
    <property type="match status" value="1"/>
</dbReference>
<sequence>MHDDIYELHVAESGRWHLQERFRGTQKDEAVEEAKRHFASPSVEAVRVILEKYDEGEQLFKQRTIYRQSKQKVAPPINPPVQAAPRRVAAAAPISRGGAVPRTAQARPLGSAASVLASPSAPPPKPKTDTDPPQERSLASRLILSALIAVGLSGIGVLLLTGVLGGENGPLAHIDPIVIYLLALLVFAIAFWISLQVFGRTAGRRRPVPTDGTEAPADTPSADPTESPTAARTSSTSGDAANKPMSAAEKARAEAEQKAIEERGLAAILGLQLPSDGDATPAAASAETGAEVAAPAQAVETVADAAPEKAAAEAPNSATQTANRDYLLTFLRDSLVHPATQAFTAAGLDGRNRFACHLYVLGAAEAILAKTKAGRQELPLIIGPALEALGTGADRAGTFLSRAADYQRDAKFSAAIDAGRAAMTGRLQSGSGGAEKLGPALEAWNGLTEAAQKTLDIAILFTDMVASVATTQRLGEEQAMRLVQTHNSIVAVALKRHRGHQVKHTGDGIMAVFPRVADGLAAAVDIQRQCADHNNVTPGEQIMLRIGLSAGQPVQENNDYFGTIVQLSARLSSLGEPGDIHCDATFADYVKDSPVAPLSAPFDVPLKGFAQQQTVYRVDWQSDAPIAEASE</sequence>
<dbReference type="PROSITE" id="PS50125">
    <property type="entry name" value="GUANYLATE_CYCLASE_2"/>
    <property type="match status" value="1"/>
</dbReference>
<evidence type="ECO:0000256" key="1">
    <source>
        <dbReference type="SAM" id="MobiDB-lite"/>
    </source>
</evidence>
<dbReference type="InterPro" id="IPR001054">
    <property type="entry name" value="A/G_cyclase"/>
</dbReference>
<dbReference type="SMART" id="SM00044">
    <property type="entry name" value="CYCc"/>
    <property type="match status" value="1"/>
</dbReference>
<dbReference type="GO" id="GO:0035556">
    <property type="term" value="P:intracellular signal transduction"/>
    <property type="evidence" value="ECO:0007669"/>
    <property type="project" value="InterPro"/>
</dbReference>
<organism evidence="4 5">
    <name type="scientific">Elstera cyanobacteriorum</name>
    <dbReference type="NCBI Taxonomy" id="2022747"/>
    <lineage>
        <taxon>Bacteria</taxon>
        <taxon>Pseudomonadati</taxon>
        <taxon>Pseudomonadota</taxon>
        <taxon>Alphaproteobacteria</taxon>
        <taxon>Rhodospirillales</taxon>
        <taxon>Rhodospirillaceae</taxon>
        <taxon>Elstera</taxon>
    </lineage>
</organism>
<dbReference type="AlphaFoldDB" id="A0A255XTJ9"/>
<evidence type="ECO:0000313" key="5">
    <source>
        <dbReference type="Proteomes" id="UP000216361"/>
    </source>
</evidence>
<dbReference type="SUPFAM" id="SSF55073">
    <property type="entry name" value="Nucleotide cyclase"/>
    <property type="match status" value="1"/>
</dbReference>
<proteinExistence type="predicted"/>
<comment type="caution">
    <text evidence="4">The sequence shown here is derived from an EMBL/GenBank/DDBJ whole genome shotgun (WGS) entry which is preliminary data.</text>
</comment>
<dbReference type="InterPro" id="IPR029787">
    <property type="entry name" value="Nucleotide_cyclase"/>
</dbReference>
<dbReference type="Proteomes" id="UP000216361">
    <property type="component" value="Unassembled WGS sequence"/>
</dbReference>
<dbReference type="PANTHER" id="PTHR43081">
    <property type="entry name" value="ADENYLATE CYCLASE, TERMINAL-DIFFERENTIATION SPECIFIC-RELATED"/>
    <property type="match status" value="1"/>
</dbReference>
<dbReference type="GO" id="GO:0004016">
    <property type="term" value="F:adenylate cyclase activity"/>
    <property type="evidence" value="ECO:0007669"/>
    <property type="project" value="UniProtKB-ARBA"/>
</dbReference>